<protein>
    <submittedName>
        <fullName evidence="2">Uncharacterized protein</fullName>
    </submittedName>
</protein>
<sequence length="156" mass="16337">MTRSDPRPDPVGRDEMGQIGGVEAMVFGVLILVLGALGLATAWAVVDAKFAAAAAAREAARVYVESDGSDVSWAAAAERGREAFAGHGRNPMTLELPRPADAFVRCQPITVTASADLDLLRIPGLRAVARRVRVQASHSEVVDPYRAGIGRGSACA</sequence>
<evidence type="ECO:0000313" key="2">
    <source>
        <dbReference type="EMBL" id="CAA9265408.1"/>
    </source>
</evidence>
<keyword evidence="1" id="KW-0812">Transmembrane</keyword>
<evidence type="ECO:0000256" key="1">
    <source>
        <dbReference type="SAM" id="Phobius"/>
    </source>
</evidence>
<name>A0A6J4IZS3_9ACTN</name>
<feature type="transmembrane region" description="Helical" evidence="1">
    <location>
        <begin position="24"/>
        <end position="46"/>
    </location>
</feature>
<keyword evidence="1" id="KW-1133">Transmembrane helix</keyword>
<accession>A0A6J4IZS3</accession>
<gene>
    <name evidence="2" type="ORF">AVDCRST_MAG76-3083</name>
</gene>
<dbReference type="EMBL" id="CADCSZ010000182">
    <property type="protein sequence ID" value="CAA9265408.1"/>
    <property type="molecule type" value="Genomic_DNA"/>
</dbReference>
<reference evidence="2" key="1">
    <citation type="submission" date="2020-02" db="EMBL/GenBank/DDBJ databases">
        <authorList>
            <person name="Meier V. D."/>
        </authorList>
    </citation>
    <scope>NUCLEOTIDE SEQUENCE</scope>
    <source>
        <strain evidence="2">AVDCRST_MAG76</strain>
    </source>
</reference>
<dbReference type="AlphaFoldDB" id="A0A6J4IZS3"/>
<proteinExistence type="predicted"/>
<keyword evidence="1" id="KW-0472">Membrane</keyword>
<organism evidence="2">
    <name type="scientific">uncultured Acidimicrobiales bacterium</name>
    <dbReference type="NCBI Taxonomy" id="310071"/>
    <lineage>
        <taxon>Bacteria</taxon>
        <taxon>Bacillati</taxon>
        <taxon>Actinomycetota</taxon>
        <taxon>Acidimicrobiia</taxon>
        <taxon>Acidimicrobiales</taxon>
        <taxon>environmental samples</taxon>
    </lineage>
</organism>